<feature type="region of interest" description="Disordered" evidence="4">
    <location>
        <begin position="88"/>
        <end position="144"/>
    </location>
</feature>
<evidence type="ECO:0000256" key="3">
    <source>
        <dbReference type="ARBA" id="ARBA00022490"/>
    </source>
</evidence>
<dbReference type="Proteomes" id="UP001595724">
    <property type="component" value="Unassembled WGS sequence"/>
</dbReference>
<evidence type="ECO:0000256" key="4">
    <source>
        <dbReference type="SAM" id="MobiDB-lite"/>
    </source>
</evidence>
<dbReference type="EMBL" id="JBHRYF010000001">
    <property type="protein sequence ID" value="MFC3658474.1"/>
    <property type="molecule type" value="Genomic_DNA"/>
</dbReference>
<evidence type="ECO:0000256" key="1">
    <source>
        <dbReference type="ARBA" id="ARBA00004496"/>
    </source>
</evidence>
<feature type="domain" description="CheW-like" evidence="5">
    <location>
        <begin position="145"/>
        <end position="278"/>
    </location>
</feature>
<dbReference type="Pfam" id="PF01584">
    <property type="entry name" value="CheW"/>
    <property type="match status" value="1"/>
</dbReference>
<keyword evidence="3" id="KW-0963">Cytoplasm</keyword>
<feature type="region of interest" description="Disordered" evidence="4">
    <location>
        <begin position="37"/>
        <end position="69"/>
    </location>
</feature>
<comment type="caution">
    <text evidence="6">The sequence shown here is derived from an EMBL/GenBank/DDBJ whole genome shotgun (WGS) entry which is preliminary data.</text>
</comment>
<dbReference type="PANTHER" id="PTHR22617">
    <property type="entry name" value="CHEMOTAXIS SENSOR HISTIDINE KINASE-RELATED"/>
    <property type="match status" value="1"/>
</dbReference>
<accession>A0ABV7UQI3</accession>
<evidence type="ECO:0000256" key="2">
    <source>
        <dbReference type="ARBA" id="ARBA00021483"/>
    </source>
</evidence>
<name>A0ABV7UQI3_9GAMM</name>
<dbReference type="PROSITE" id="PS50851">
    <property type="entry name" value="CHEW"/>
    <property type="match status" value="1"/>
</dbReference>
<organism evidence="6 7">
    <name type="scientific">Luteimonas notoginsengisoli</name>
    <dbReference type="NCBI Taxonomy" id="1578200"/>
    <lineage>
        <taxon>Bacteria</taxon>
        <taxon>Pseudomonadati</taxon>
        <taxon>Pseudomonadota</taxon>
        <taxon>Gammaproteobacteria</taxon>
        <taxon>Lysobacterales</taxon>
        <taxon>Lysobacteraceae</taxon>
        <taxon>Luteimonas</taxon>
    </lineage>
</organism>
<dbReference type="PANTHER" id="PTHR22617:SF45">
    <property type="entry name" value="CHEMOTAXIS PROTEIN CHEW"/>
    <property type="match status" value="1"/>
</dbReference>
<sequence>MTTHAAHAVLDEVDAYVDALLDAGPTPLDVLVPGDTAIGPVDSPIPDDADARATPASMPPNDPSPAALTPETISAPAVAVLPAAAVAAQPAPTPPTPPPPPMHAIASIPAPQSASAAPLRPDAAAAREDSARASPPPRELSAPQPQRWVRVAVDADSYALELLCVQEVVRLAPIVAMRGAAAAVLGVMNLRGRIVPVFDLGLWLGVGQVAPDEHSRIVVVEREDELIGVLVSAVEDVVTLSRDRIEPPVPGADPGPTLGVARVGPSPTVLLDAGALYH</sequence>
<protein>
    <recommendedName>
        <fullName evidence="2">Chemotaxis protein CheW</fullName>
    </recommendedName>
</protein>
<keyword evidence="7" id="KW-1185">Reference proteome</keyword>
<comment type="subcellular location">
    <subcellularLocation>
        <location evidence="1">Cytoplasm</location>
    </subcellularLocation>
</comment>
<dbReference type="SMART" id="SM00260">
    <property type="entry name" value="CheW"/>
    <property type="match status" value="1"/>
</dbReference>
<dbReference type="Gene3D" id="2.40.50.180">
    <property type="entry name" value="CheA-289, Domain 4"/>
    <property type="match status" value="1"/>
</dbReference>
<evidence type="ECO:0000313" key="7">
    <source>
        <dbReference type="Proteomes" id="UP001595724"/>
    </source>
</evidence>
<proteinExistence type="predicted"/>
<dbReference type="InterPro" id="IPR002545">
    <property type="entry name" value="CheW-lke_dom"/>
</dbReference>
<evidence type="ECO:0000313" key="6">
    <source>
        <dbReference type="EMBL" id="MFC3658474.1"/>
    </source>
</evidence>
<evidence type="ECO:0000259" key="5">
    <source>
        <dbReference type="PROSITE" id="PS50851"/>
    </source>
</evidence>
<dbReference type="InterPro" id="IPR039315">
    <property type="entry name" value="CheW"/>
</dbReference>
<reference evidence="7" key="1">
    <citation type="journal article" date="2019" name="Int. J. Syst. Evol. Microbiol.">
        <title>The Global Catalogue of Microorganisms (GCM) 10K type strain sequencing project: providing services to taxonomists for standard genome sequencing and annotation.</title>
        <authorList>
            <consortium name="The Broad Institute Genomics Platform"/>
            <consortium name="The Broad Institute Genome Sequencing Center for Infectious Disease"/>
            <person name="Wu L."/>
            <person name="Ma J."/>
        </authorList>
    </citation>
    <scope>NUCLEOTIDE SEQUENCE [LARGE SCALE GENOMIC DNA]</scope>
    <source>
        <strain evidence="7">KCTC 42211</strain>
    </source>
</reference>
<feature type="compositionally biased region" description="Low complexity" evidence="4">
    <location>
        <begin position="103"/>
        <end position="124"/>
    </location>
</feature>
<dbReference type="Gene3D" id="2.30.30.40">
    <property type="entry name" value="SH3 Domains"/>
    <property type="match status" value="1"/>
</dbReference>
<feature type="compositionally biased region" description="Pro residues" evidence="4">
    <location>
        <begin position="91"/>
        <end position="102"/>
    </location>
</feature>
<dbReference type="InterPro" id="IPR036061">
    <property type="entry name" value="CheW-like_dom_sf"/>
</dbReference>
<gene>
    <name evidence="6" type="ORF">ACFOM9_00075</name>
</gene>
<dbReference type="SUPFAM" id="SSF50341">
    <property type="entry name" value="CheW-like"/>
    <property type="match status" value="1"/>
</dbReference>
<dbReference type="RefSeq" id="WP_386705174.1">
    <property type="nucleotide sequence ID" value="NZ_JBHRYF010000001.1"/>
</dbReference>